<organism evidence="1 2">
    <name type="scientific">Roseomonas alba</name>
    <dbReference type="NCBI Taxonomy" id="2846776"/>
    <lineage>
        <taxon>Bacteria</taxon>
        <taxon>Pseudomonadati</taxon>
        <taxon>Pseudomonadota</taxon>
        <taxon>Alphaproteobacteria</taxon>
        <taxon>Acetobacterales</taxon>
        <taxon>Roseomonadaceae</taxon>
        <taxon>Roseomonas</taxon>
    </lineage>
</organism>
<evidence type="ECO:0000313" key="1">
    <source>
        <dbReference type="EMBL" id="MBW6400575.1"/>
    </source>
</evidence>
<name>A0ABS7AET2_9PROT</name>
<accession>A0ABS7AET2</accession>
<dbReference type="Proteomes" id="UP001196565">
    <property type="component" value="Unassembled WGS sequence"/>
</dbReference>
<gene>
    <name evidence="1" type="ORF">KPL78_22135</name>
</gene>
<dbReference type="EMBL" id="JAHYBZ010000008">
    <property type="protein sequence ID" value="MBW6400575.1"/>
    <property type="molecule type" value="Genomic_DNA"/>
</dbReference>
<proteinExistence type="predicted"/>
<keyword evidence="2" id="KW-1185">Reference proteome</keyword>
<reference evidence="1 2" key="1">
    <citation type="submission" date="2021-07" db="EMBL/GenBank/DDBJ databases">
        <authorList>
            <person name="So Y."/>
        </authorList>
    </citation>
    <scope>NUCLEOTIDE SEQUENCE [LARGE SCALE GENOMIC DNA]</scope>
    <source>
        <strain evidence="1 2">HJA6</strain>
    </source>
</reference>
<protein>
    <submittedName>
        <fullName evidence="1">Uncharacterized protein</fullName>
    </submittedName>
</protein>
<sequence length="147" mass="17190">MTDPPADHDAYLRAYYEGNRAERERLAARLDRRPFGEGLARKLWRTLLRCQDGEGLIHEHHRDYCGHALIRSGGGVALCEIQDGHYPSRTLAQWREEADFVAFFARQSDWSCSGWEPGEPVFYTEDPWSRSNQRLTRAILRRFVPLW</sequence>
<comment type="caution">
    <text evidence="1">The sequence shown here is derived from an EMBL/GenBank/DDBJ whole genome shotgun (WGS) entry which is preliminary data.</text>
</comment>
<evidence type="ECO:0000313" key="2">
    <source>
        <dbReference type="Proteomes" id="UP001196565"/>
    </source>
</evidence>
<dbReference type="RefSeq" id="WP_219765144.1">
    <property type="nucleotide sequence ID" value="NZ_JAHYBZ010000008.1"/>
</dbReference>